<reference evidence="3 4" key="1">
    <citation type="submission" date="2020-08" db="EMBL/GenBank/DDBJ databases">
        <title>Sequencing the genomes of 1000 actinobacteria strains.</title>
        <authorList>
            <person name="Klenk H.-P."/>
        </authorList>
    </citation>
    <scope>NUCLEOTIDE SEQUENCE [LARGE SCALE GENOMIC DNA]</scope>
    <source>
        <strain evidence="3 4">DSM 45859</strain>
    </source>
</reference>
<proteinExistence type="predicted"/>
<evidence type="ECO:0000256" key="1">
    <source>
        <dbReference type="SAM" id="MobiDB-lite"/>
    </source>
</evidence>
<accession>A0A840IZG6</accession>
<feature type="signal peptide" evidence="2">
    <location>
        <begin position="1"/>
        <end position="23"/>
    </location>
</feature>
<sequence>MPKTTITRAGLVGALLMASGVLAGTGSAEAIETADGPSQSTGTAHAAGQPAGTVASPAGVADVGEAGFTKGAATVSVPPVAPCAVEGPESGSSGAVSQAGITFGGGTSSCTTEVTDPADDVTATTSTATGKNFELAALVSAGGRRIKLGSYTVTCKGVQGQTSANWTFNGLSGITDLPSPMPVNYAKPLTKADGTLLATANFNVQALPGDGGIDLTMLRIDFAPGSGATGSVSVGHTACAPTP</sequence>
<name>A0A840IZG6_9PSEU</name>
<gene>
    <name evidence="3" type="ORF">BJY18_004033</name>
</gene>
<dbReference type="AlphaFoldDB" id="A0A840IZG6"/>
<dbReference type="EMBL" id="JACHMG010000001">
    <property type="protein sequence ID" value="MBB4686548.1"/>
    <property type="molecule type" value="Genomic_DNA"/>
</dbReference>
<evidence type="ECO:0000313" key="4">
    <source>
        <dbReference type="Proteomes" id="UP000581769"/>
    </source>
</evidence>
<organism evidence="3 4">
    <name type="scientific">Amycolatopsis jiangsuensis</name>
    <dbReference type="NCBI Taxonomy" id="1181879"/>
    <lineage>
        <taxon>Bacteria</taxon>
        <taxon>Bacillati</taxon>
        <taxon>Actinomycetota</taxon>
        <taxon>Actinomycetes</taxon>
        <taxon>Pseudonocardiales</taxon>
        <taxon>Pseudonocardiaceae</taxon>
        <taxon>Amycolatopsis</taxon>
    </lineage>
</organism>
<feature type="region of interest" description="Disordered" evidence="1">
    <location>
        <begin position="32"/>
        <end position="53"/>
    </location>
</feature>
<comment type="caution">
    <text evidence="3">The sequence shown here is derived from an EMBL/GenBank/DDBJ whole genome shotgun (WGS) entry which is preliminary data.</text>
</comment>
<keyword evidence="2" id="KW-0732">Signal</keyword>
<keyword evidence="4" id="KW-1185">Reference proteome</keyword>
<evidence type="ECO:0000256" key="2">
    <source>
        <dbReference type="SAM" id="SignalP"/>
    </source>
</evidence>
<dbReference type="Proteomes" id="UP000581769">
    <property type="component" value="Unassembled WGS sequence"/>
</dbReference>
<evidence type="ECO:0000313" key="3">
    <source>
        <dbReference type="EMBL" id="MBB4686548.1"/>
    </source>
</evidence>
<feature type="chain" id="PRO_5039028283" description="Secreted protein" evidence="2">
    <location>
        <begin position="24"/>
        <end position="243"/>
    </location>
</feature>
<evidence type="ECO:0008006" key="5">
    <source>
        <dbReference type="Google" id="ProtNLM"/>
    </source>
</evidence>
<dbReference type="RefSeq" id="WP_221457841.1">
    <property type="nucleotide sequence ID" value="NZ_JACHMG010000001.1"/>
</dbReference>
<protein>
    <recommendedName>
        <fullName evidence="5">Secreted protein</fullName>
    </recommendedName>
</protein>